<dbReference type="AlphaFoldDB" id="A0A937XHK9"/>
<evidence type="ECO:0008006" key="4">
    <source>
        <dbReference type="Google" id="ProtNLM"/>
    </source>
</evidence>
<dbReference type="EMBL" id="VGIR01000043">
    <property type="protein sequence ID" value="MBM3331776.1"/>
    <property type="molecule type" value="Genomic_DNA"/>
</dbReference>
<evidence type="ECO:0000313" key="2">
    <source>
        <dbReference type="EMBL" id="MBM3331776.1"/>
    </source>
</evidence>
<name>A0A937XHK9_UNCW3</name>
<proteinExistence type="predicted"/>
<gene>
    <name evidence="2" type="ORF">FJY68_08000</name>
</gene>
<evidence type="ECO:0000256" key="1">
    <source>
        <dbReference type="SAM" id="SignalP"/>
    </source>
</evidence>
<keyword evidence="1" id="KW-0732">Signal</keyword>
<sequence length="114" mass="12874">MRKPVLLVSALLLLISCSTLYVKAPPGQTVTLLANEPATVRFELRQVSLFWGLVPISNGALNTATWARQVNLSQMRVKSYYKWYEFLWNLPGFFLLGLHTNTVLIEGNPPALER</sequence>
<organism evidence="2 3">
    <name type="scientific">candidate division WOR-3 bacterium</name>
    <dbReference type="NCBI Taxonomy" id="2052148"/>
    <lineage>
        <taxon>Bacteria</taxon>
        <taxon>Bacteria division WOR-3</taxon>
    </lineage>
</organism>
<feature type="signal peptide" evidence="1">
    <location>
        <begin position="1"/>
        <end position="24"/>
    </location>
</feature>
<evidence type="ECO:0000313" key="3">
    <source>
        <dbReference type="Proteomes" id="UP000779900"/>
    </source>
</evidence>
<protein>
    <recommendedName>
        <fullName evidence="4">Lipoprotein</fullName>
    </recommendedName>
</protein>
<dbReference type="Proteomes" id="UP000779900">
    <property type="component" value="Unassembled WGS sequence"/>
</dbReference>
<accession>A0A937XHK9</accession>
<dbReference type="PROSITE" id="PS51257">
    <property type="entry name" value="PROKAR_LIPOPROTEIN"/>
    <property type="match status" value="1"/>
</dbReference>
<feature type="chain" id="PRO_5037542808" description="Lipoprotein" evidence="1">
    <location>
        <begin position="25"/>
        <end position="114"/>
    </location>
</feature>
<reference evidence="2" key="1">
    <citation type="submission" date="2019-03" db="EMBL/GenBank/DDBJ databases">
        <title>Lake Tanganyika Metagenome-Assembled Genomes (MAGs).</title>
        <authorList>
            <person name="Tran P."/>
        </authorList>
    </citation>
    <scope>NUCLEOTIDE SEQUENCE</scope>
    <source>
        <strain evidence="2">K_DeepCast_150m_m2_040</strain>
    </source>
</reference>
<comment type="caution">
    <text evidence="2">The sequence shown here is derived from an EMBL/GenBank/DDBJ whole genome shotgun (WGS) entry which is preliminary data.</text>
</comment>